<reference evidence="1 2" key="1">
    <citation type="submission" date="2018-05" db="EMBL/GenBank/DDBJ databases">
        <title>Genomic Encyclopedia of Type Strains, Phase IV (KMG-IV): sequencing the most valuable type-strain genomes for metagenomic binning, comparative biology and taxonomic classification.</title>
        <authorList>
            <person name="Goeker M."/>
        </authorList>
    </citation>
    <scope>NUCLEOTIDE SEQUENCE [LARGE SCALE GENOMIC DNA]</scope>
    <source>
        <strain evidence="1 2">DSM 24995</strain>
    </source>
</reference>
<gene>
    <name evidence="1" type="ORF">DFR60_10725</name>
</gene>
<protein>
    <submittedName>
        <fullName evidence="1">Uncharacterized protein</fullName>
    </submittedName>
</protein>
<comment type="caution">
    <text evidence="1">The sequence shown here is derived from an EMBL/GenBank/DDBJ whole genome shotgun (WGS) entry which is preliminary data.</text>
</comment>
<evidence type="ECO:0000313" key="2">
    <source>
        <dbReference type="Proteomes" id="UP000248057"/>
    </source>
</evidence>
<dbReference type="AlphaFoldDB" id="A0A2V3Y2C1"/>
<dbReference type="EMBL" id="QJKD01000007">
    <property type="protein sequence ID" value="PXX52339.1"/>
    <property type="molecule type" value="Genomic_DNA"/>
</dbReference>
<accession>A0A2V3Y2C1</accession>
<keyword evidence="2" id="KW-1185">Reference proteome</keyword>
<proteinExistence type="predicted"/>
<sequence length="53" mass="6100">MIFTGIEKMIIMYCQQWGEFGELGEYGRAENQGIGVFRPAIFPPFLEKSRPLC</sequence>
<dbReference type="Proteomes" id="UP000248057">
    <property type="component" value="Unassembled WGS sequence"/>
</dbReference>
<name>A0A2V3Y2C1_9FIRM</name>
<organism evidence="1 2">
    <name type="scientific">Hungatella effluvii</name>
    <dbReference type="NCBI Taxonomy" id="1096246"/>
    <lineage>
        <taxon>Bacteria</taxon>
        <taxon>Bacillati</taxon>
        <taxon>Bacillota</taxon>
        <taxon>Clostridia</taxon>
        <taxon>Lachnospirales</taxon>
        <taxon>Lachnospiraceae</taxon>
        <taxon>Hungatella</taxon>
    </lineage>
</organism>
<evidence type="ECO:0000313" key="1">
    <source>
        <dbReference type="EMBL" id="PXX52339.1"/>
    </source>
</evidence>